<sequence length="493" mass="56135">MSNLPSQPTRLNQESGFFSLRDILTILFKHQWEIIAIFVFCTMLSYIVPMKMTPIYRAESSLMVKIGREHMYNAEVGDHSPKMAFDLQAVVEPEIKILTSRDLIKKVVETIGVKSLYPEIFEMDKLTISPLEVALTYFPGNLSVDRPGKSNVIVVGFEHQNPQVAAQVVNLLGDFLKEKHLAIFSNPQTSFLEEQVQTLRKNLEQSETALQEFKREHGISSILDQRNLLFDQRQTIDSRSKANEDQVQGLSSKINSLKRQLHDIPQYIPISTETESEHPTINATRNELLALRRKEQQLLGKYQESSRMVTDVREEIALIQTLINKQEAQAKEQIKTVRNPVYQDIQLELLSSESELTSLKTKQGVFLGQIVEIDSHISRLNQLEKQFDGLQREVNKDKENLKIYVEKLEMANISTEMDKKQLANVSVIQSASPPISPIKPKKSLILYFGIAFGLLSGVAWAFVSEFFKGGYTRPEQLSLEQGIPVLASINYKK</sequence>
<gene>
    <name evidence="10" type="ORF">PQG83_10055</name>
</gene>
<keyword evidence="11" id="KW-1185">Reference proteome</keyword>
<dbReference type="PANTHER" id="PTHR32309:SF13">
    <property type="entry name" value="FERRIC ENTEROBACTIN TRANSPORT PROTEIN FEPE"/>
    <property type="match status" value="1"/>
</dbReference>
<evidence type="ECO:0000313" key="11">
    <source>
        <dbReference type="Proteomes" id="UP001302494"/>
    </source>
</evidence>
<evidence type="ECO:0000256" key="7">
    <source>
        <dbReference type="SAM" id="Phobius"/>
    </source>
</evidence>
<dbReference type="RefSeq" id="WP_312748991.1">
    <property type="nucleotide sequence ID" value="NZ_CP116968.1"/>
</dbReference>
<reference evidence="10 11" key="1">
    <citation type="submission" date="2023-01" db="EMBL/GenBank/DDBJ databases">
        <title>Cultivation and genomic characterization of new, ubiquitous marine nitrite-oxidizing bacteria from the Nitrospirales.</title>
        <authorList>
            <person name="Mueller A.J."/>
            <person name="Daebeler A."/>
            <person name="Herbold C.W."/>
            <person name="Kirkegaard R.H."/>
            <person name="Daims H."/>
        </authorList>
    </citation>
    <scope>NUCLEOTIDE SEQUENCE [LARGE SCALE GENOMIC DNA]</scope>
    <source>
        <strain evidence="10 11">DK</strain>
    </source>
</reference>
<accession>A0AA96GMU5</accession>
<evidence type="ECO:0000256" key="1">
    <source>
        <dbReference type="ARBA" id="ARBA00004651"/>
    </source>
</evidence>
<dbReference type="GO" id="GO:0004713">
    <property type="term" value="F:protein tyrosine kinase activity"/>
    <property type="evidence" value="ECO:0007669"/>
    <property type="project" value="TreeGrafter"/>
</dbReference>
<organism evidence="10 11">
    <name type="scientific">Candidatus Nitrospira neomarina</name>
    <dbReference type="NCBI Taxonomy" id="3020899"/>
    <lineage>
        <taxon>Bacteria</taxon>
        <taxon>Pseudomonadati</taxon>
        <taxon>Nitrospirota</taxon>
        <taxon>Nitrospiria</taxon>
        <taxon>Nitrospirales</taxon>
        <taxon>Nitrospiraceae</taxon>
        <taxon>Nitrospira</taxon>
    </lineage>
</organism>
<dbReference type="Pfam" id="PF13807">
    <property type="entry name" value="GNVR"/>
    <property type="match status" value="1"/>
</dbReference>
<dbReference type="EMBL" id="CP116968">
    <property type="protein sequence ID" value="WNM64073.1"/>
    <property type="molecule type" value="Genomic_DNA"/>
</dbReference>
<name>A0AA96GMU5_9BACT</name>
<evidence type="ECO:0000256" key="5">
    <source>
        <dbReference type="ARBA" id="ARBA00023136"/>
    </source>
</evidence>
<dbReference type="KEGG" id="nneo:PQG83_10055"/>
<evidence type="ECO:0000256" key="3">
    <source>
        <dbReference type="ARBA" id="ARBA00022692"/>
    </source>
</evidence>
<dbReference type="Pfam" id="PF02706">
    <property type="entry name" value="Wzz"/>
    <property type="match status" value="1"/>
</dbReference>
<dbReference type="PANTHER" id="PTHR32309">
    <property type="entry name" value="TYROSINE-PROTEIN KINASE"/>
    <property type="match status" value="1"/>
</dbReference>
<evidence type="ECO:0000256" key="2">
    <source>
        <dbReference type="ARBA" id="ARBA00022475"/>
    </source>
</evidence>
<proteinExistence type="predicted"/>
<dbReference type="GO" id="GO:0005886">
    <property type="term" value="C:plasma membrane"/>
    <property type="evidence" value="ECO:0007669"/>
    <property type="project" value="UniProtKB-SubCell"/>
</dbReference>
<dbReference type="InterPro" id="IPR050445">
    <property type="entry name" value="Bact_polysacc_biosynth/exp"/>
</dbReference>
<evidence type="ECO:0000259" key="8">
    <source>
        <dbReference type="Pfam" id="PF02706"/>
    </source>
</evidence>
<feature type="transmembrane region" description="Helical" evidence="7">
    <location>
        <begin position="30"/>
        <end position="48"/>
    </location>
</feature>
<evidence type="ECO:0000259" key="9">
    <source>
        <dbReference type="Pfam" id="PF13807"/>
    </source>
</evidence>
<comment type="subcellular location">
    <subcellularLocation>
        <location evidence="1">Cell membrane</location>
        <topology evidence="1">Multi-pass membrane protein</topology>
    </subcellularLocation>
</comment>
<dbReference type="InterPro" id="IPR032807">
    <property type="entry name" value="GNVR"/>
</dbReference>
<evidence type="ECO:0000313" key="10">
    <source>
        <dbReference type="EMBL" id="WNM64073.1"/>
    </source>
</evidence>
<dbReference type="InterPro" id="IPR003856">
    <property type="entry name" value="LPS_length_determ_N"/>
</dbReference>
<evidence type="ECO:0000256" key="6">
    <source>
        <dbReference type="SAM" id="Coils"/>
    </source>
</evidence>
<feature type="coiled-coil region" evidence="6">
    <location>
        <begin position="373"/>
        <end position="400"/>
    </location>
</feature>
<keyword evidence="5 7" id="KW-0472">Membrane</keyword>
<feature type="coiled-coil region" evidence="6">
    <location>
        <begin position="189"/>
        <end position="216"/>
    </location>
</feature>
<feature type="domain" description="Polysaccharide chain length determinant N-terminal" evidence="8">
    <location>
        <begin position="18"/>
        <end position="109"/>
    </location>
</feature>
<keyword evidence="6" id="KW-0175">Coiled coil</keyword>
<evidence type="ECO:0000256" key="4">
    <source>
        <dbReference type="ARBA" id="ARBA00022989"/>
    </source>
</evidence>
<feature type="domain" description="Tyrosine-protein kinase G-rich" evidence="9">
    <location>
        <begin position="390"/>
        <end position="464"/>
    </location>
</feature>
<keyword evidence="2" id="KW-1003">Cell membrane</keyword>
<feature type="transmembrane region" description="Helical" evidence="7">
    <location>
        <begin position="444"/>
        <end position="463"/>
    </location>
</feature>
<keyword evidence="3 7" id="KW-0812">Transmembrane</keyword>
<protein>
    <submittedName>
        <fullName evidence="10">GumC family protein</fullName>
    </submittedName>
</protein>
<dbReference type="AlphaFoldDB" id="A0AA96GMU5"/>
<dbReference type="Proteomes" id="UP001302494">
    <property type="component" value="Chromosome"/>
</dbReference>
<keyword evidence="4 7" id="KW-1133">Transmembrane helix</keyword>